<feature type="transmembrane region" description="Helical" evidence="1">
    <location>
        <begin position="51"/>
        <end position="71"/>
    </location>
</feature>
<dbReference type="GO" id="GO:0008962">
    <property type="term" value="F:phosphatidylglycerophosphatase activity"/>
    <property type="evidence" value="ECO:0007669"/>
    <property type="project" value="InterPro"/>
</dbReference>
<feature type="domain" description="YutG/PgpA" evidence="2">
    <location>
        <begin position="15"/>
        <end position="152"/>
    </location>
</feature>
<dbReference type="PANTHER" id="PTHR36305">
    <property type="entry name" value="PHOSPHATIDYLGLYCEROPHOSPHATASE A"/>
    <property type="match status" value="1"/>
</dbReference>
<feature type="transmembrane region" description="Helical" evidence="1">
    <location>
        <begin position="91"/>
        <end position="111"/>
    </location>
</feature>
<evidence type="ECO:0000313" key="3">
    <source>
        <dbReference type="EMBL" id="KZK74162.1"/>
    </source>
</evidence>
<protein>
    <submittedName>
        <fullName evidence="3">Phosphatidylglycerophosphatase A</fullName>
    </submittedName>
</protein>
<dbReference type="InterPro" id="IPR026037">
    <property type="entry name" value="PgpA"/>
</dbReference>
<reference evidence="3 4" key="1">
    <citation type="submission" date="2016-03" db="EMBL/GenBank/DDBJ databases">
        <title>Speciation and ecological success in dimly lit waters: horizontal gene transfer in a green sulfur bacteria bloom unveiled by metagenomic assembly.</title>
        <authorList>
            <person name="Llorens-Mares T."/>
            <person name="Liu Z."/>
            <person name="Allen L.Z."/>
            <person name="Rusch D.B."/>
            <person name="Craig M.T."/>
            <person name="Dupont C.L."/>
            <person name="Bryant D.A."/>
            <person name="Casamayor E.O."/>
        </authorList>
    </citation>
    <scope>NUCLEOTIDE SEQUENCE [LARGE SCALE GENOMIC DNA]</scope>
    <source>
        <strain evidence="3">CIII</strain>
    </source>
</reference>
<keyword evidence="1" id="KW-0472">Membrane</keyword>
<evidence type="ECO:0000259" key="2">
    <source>
        <dbReference type="Pfam" id="PF04608"/>
    </source>
</evidence>
<dbReference type="InterPro" id="IPR036681">
    <property type="entry name" value="PgpA-like_sf"/>
</dbReference>
<dbReference type="Pfam" id="PF04608">
    <property type="entry name" value="PgpA"/>
    <property type="match status" value="1"/>
</dbReference>
<dbReference type="RefSeq" id="WP_303681656.1">
    <property type="nucleotide sequence ID" value="NZ_LVWG01000031.1"/>
</dbReference>
<dbReference type="AlphaFoldDB" id="A0A165LKT0"/>
<keyword evidence="1" id="KW-0812">Transmembrane</keyword>
<dbReference type="InterPro" id="IPR007686">
    <property type="entry name" value="YutG/PgpA"/>
</dbReference>
<dbReference type="PIRSF" id="PIRSF006162">
    <property type="entry name" value="PgpA"/>
    <property type="match status" value="1"/>
</dbReference>
<evidence type="ECO:0000313" key="4">
    <source>
        <dbReference type="Proteomes" id="UP000076481"/>
    </source>
</evidence>
<dbReference type="GO" id="GO:0006629">
    <property type="term" value="P:lipid metabolic process"/>
    <property type="evidence" value="ECO:0007669"/>
    <property type="project" value="InterPro"/>
</dbReference>
<dbReference type="EMBL" id="LVWG01000031">
    <property type="protein sequence ID" value="KZK74162.1"/>
    <property type="molecule type" value="Genomic_DNA"/>
</dbReference>
<dbReference type="CDD" id="cd06971">
    <property type="entry name" value="PgpA"/>
    <property type="match status" value="1"/>
</dbReference>
<dbReference type="PANTHER" id="PTHR36305:SF1">
    <property type="entry name" value="PHOSPHATIDYLGLYCEROPHOSPHATASE A"/>
    <property type="match status" value="1"/>
</dbReference>
<keyword evidence="1" id="KW-1133">Transmembrane helix</keyword>
<feature type="transmembrane region" description="Helical" evidence="1">
    <location>
        <begin position="132"/>
        <end position="156"/>
    </location>
</feature>
<comment type="caution">
    <text evidence="3">The sequence shown here is derived from an EMBL/GenBank/DDBJ whole genome shotgun (WGS) entry which is preliminary data.</text>
</comment>
<gene>
    <name evidence="3" type="ORF">A3K90_02445</name>
</gene>
<feature type="transmembrane region" description="Helical" evidence="1">
    <location>
        <begin position="20"/>
        <end position="44"/>
    </location>
</feature>
<accession>A0A165LKT0</accession>
<dbReference type="SUPFAM" id="SSF101307">
    <property type="entry name" value="YutG-like"/>
    <property type="match status" value="1"/>
</dbReference>
<evidence type="ECO:0000256" key="1">
    <source>
        <dbReference type="SAM" id="Phobius"/>
    </source>
</evidence>
<sequence>MNKAAEGTLLRVARVLSTCFFVGYFPLAPGTLVSALAVLLYLFVPVLQDPVVLAGGVLLSAVLGVWSGGLMEESAGLDPSEVTIDELSGQWLALLLLPAGPVPALLAFLFFRLYDILKPGPVDMAQRLPGGWGIMADDLLAGLFANVSVRLVLLLVPAQWAGFL</sequence>
<name>A0A165LKT0_PELLU</name>
<organism evidence="3 4">
    <name type="scientific">Pelodictyon luteolum</name>
    <dbReference type="NCBI Taxonomy" id="1100"/>
    <lineage>
        <taxon>Bacteria</taxon>
        <taxon>Pseudomonadati</taxon>
        <taxon>Chlorobiota</taxon>
        <taxon>Chlorobiia</taxon>
        <taxon>Chlorobiales</taxon>
        <taxon>Chlorobiaceae</taxon>
        <taxon>Chlorobium/Pelodictyon group</taxon>
        <taxon>Pelodictyon</taxon>
    </lineage>
</organism>
<proteinExistence type="predicted"/>
<dbReference type="Proteomes" id="UP000076481">
    <property type="component" value="Unassembled WGS sequence"/>
</dbReference>